<feature type="compositionally biased region" description="Low complexity" evidence="1">
    <location>
        <begin position="220"/>
        <end position="235"/>
    </location>
</feature>
<feature type="compositionally biased region" description="Low complexity" evidence="1">
    <location>
        <begin position="13"/>
        <end position="26"/>
    </location>
</feature>
<gene>
    <name evidence="2" type="ORF">Q5P01_020148</name>
</gene>
<name>A0AA88LX27_CHASR</name>
<evidence type="ECO:0000256" key="1">
    <source>
        <dbReference type="SAM" id="MobiDB-lite"/>
    </source>
</evidence>
<dbReference type="AlphaFoldDB" id="A0AA88LX27"/>
<dbReference type="EMBL" id="JAUPFM010000016">
    <property type="protein sequence ID" value="KAK2825934.1"/>
    <property type="molecule type" value="Genomic_DNA"/>
</dbReference>
<evidence type="ECO:0000313" key="3">
    <source>
        <dbReference type="Proteomes" id="UP001187415"/>
    </source>
</evidence>
<accession>A0AA88LX27</accession>
<keyword evidence="3" id="KW-1185">Reference proteome</keyword>
<comment type="caution">
    <text evidence="2">The sequence shown here is derived from an EMBL/GenBank/DDBJ whole genome shotgun (WGS) entry which is preliminary data.</text>
</comment>
<feature type="region of interest" description="Disordered" evidence="1">
    <location>
        <begin position="70"/>
        <end position="89"/>
    </location>
</feature>
<feature type="region of interest" description="Disordered" evidence="1">
    <location>
        <begin position="121"/>
        <end position="159"/>
    </location>
</feature>
<feature type="region of interest" description="Disordered" evidence="1">
    <location>
        <begin position="174"/>
        <end position="201"/>
    </location>
</feature>
<feature type="region of interest" description="Disordered" evidence="1">
    <location>
        <begin position="1"/>
        <end position="53"/>
    </location>
</feature>
<organism evidence="2 3">
    <name type="scientific">Channa striata</name>
    <name type="common">Snakehead murrel</name>
    <name type="synonym">Ophicephalus striatus</name>
    <dbReference type="NCBI Taxonomy" id="64152"/>
    <lineage>
        <taxon>Eukaryota</taxon>
        <taxon>Metazoa</taxon>
        <taxon>Chordata</taxon>
        <taxon>Craniata</taxon>
        <taxon>Vertebrata</taxon>
        <taxon>Euteleostomi</taxon>
        <taxon>Actinopterygii</taxon>
        <taxon>Neopterygii</taxon>
        <taxon>Teleostei</taxon>
        <taxon>Neoteleostei</taxon>
        <taxon>Acanthomorphata</taxon>
        <taxon>Anabantaria</taxon>
        <taxon>Anabantiformes</taxon>
        <taxon>Channoidei</taxon>
        <taxon>Channidae</taxon>
        <taxon>Channa</taxon>
    </lineage>
</organism>
<proteinExistence type="predicted"/>
<reference evidence="2" key="1">
    <citation type="submission" date="2023-07" db="EMBL/GenBank/DDBJ databases">
        <title>Chromosome-level Genome Assembly of Striped Snakehead (Channa striata).</title>
        <authorList>
            <person name="Liu H."/>
        </authorList>
    </citation>
    <scope>NUCLEOTIDE SEQUENCE</scope>
    <source>
        <strain evidence="2">Gz</strain>
        <tissue evidence="2">Muscle</tissue>
    </source>
</reference>
<feature type="region of interest" description="Disordered" evidence="1">
    <location>
        <begin position="218"/>
        <end position="349"/>
    </location>
</feature>
<feature type="compositionally biased region" description="Low complexity" evidence="1">
    <location>
        <begin position="131"/>
        <end position="151"/>
    </location>
</feature>
<evidence type="ECO:0000313" key="2">
    <source>
        <dbReference type="EMBL" id="KAK2825934.1"/>
    </source>
</evidence>
<sequence>MTSSITIYPNDPSSSRTSSRSSSVSSEPTPIKERHTSTSNILIGPSSEHHGSISVPYEISIPKSEITSWPCQDQDCGTDDHSDTSSRPKLYNTSRMAATTSHLHCQRSNFSLQSADTSAADFNDTESGFESSSSSSTTTVTSWRSQRQSQHSQEDSLADLKNVTVRSTWRNRGAASVDEIGRGRGATKTMADGGSEDEGDAATTWKAYRATTFDTEETISSASGAGGTSAAQKGAKPSPAEVYMRRINSGVSNTKDIDEPVIRRGKRSQSPTLETGGLGRTIPHAPVTSQSWGRPFTPQQQQQPAADSIDTVPNPSHSPASWRRNVPSSDSHHLGSSYDRVPKTAGASSRGGELWSIGLAYQQGQHSINLSTTQAKPNTSLPSTKAYNNNNICSF</sequence>
<protein>
    <submittedName>
        <fullName evidence="2">Uncharacterized protein</fullName>
    </submittedName>
</protein>
<dbReference type="Proteomes" id="UP001187415">
    <property type="component" value="Unassembled WGS sequence"/>
</dbReference>